<name>A0ABW4ERY3_9PSEU</name>
<organism evidence="3 4">
    <name type="scientific">Pseudonocardia yunnanensis</name>
    <dbReference type="NCBI Taxonomy" id="58107"/>
    <lineage>
        <taxon>Bacteria</taxon>
        <taxon>Bacillati</taxon>
        <taxon>Actinomycetota</taxon>
        <taxon>Actinomycetes</taxon>
        <taxon>Pseudonocardiales</taxon>
        <taxon>Pseudonocardiaceae</taxon>
        <taxon>Pseudonocardia</taxon>
    </lineage>
</organism>
<comment type="caution">
    <text evidence="3">The sequence shown here is derived from an EMBL/GenBank/DDBJ whole genome shotgun (WGS) entry which is preliminary data.</text>
</comment>
<dbReference type="InterPro" id="IPR041657">
    <property type="entry name" value="HTH_17"/>
</dbReference>
<evidence type="ECO:0000256" key="1">
    <source>
        <dbReference type="SAM" id="MobiDB-lite"/>
    </source>
</evidence>
<proteinExistence type="predicted"/>
<protein>
    <submittedName>
        <fullName evidence="3">Helix-turn-helix domain-containing protein</fullName>
    </submittedName>
</protein>
<dbReference type="EMBL" id="JBHUCO010000005">
    <property type="protein sequence ID" value="MFD1516704.1"/>
    <property type="molecule type" value="Genomic_DNA"/>
</dbReference>
<feature type="domain" description="Helix-turn-helix" evidence="2">
    <location>
        <begin position="13"/>
        <end position="56"/>
    </location>
</feature>
<evidence type="ECO:0000259" key="2">
    <source>
        <dbReference type="Pfam" id="PF12728"/>
    </source>
</evidence>
<evidence type="ECO:0000313" key="3">
    <source>
        <dbReference type="EMBL" id="MFD1516704.1"/>
    </source>
</evidence>
<feature type="region of interest" description="Disordered" evidence="1">
    <location>
        <begin position="63"/>
        <end position="90"/>
    </location>
</feature>
<sequence length="90" mass="10020">MTSRIEFDDLVLVDVATAAEELGGEPARLKELIRSGKVAAVMHGGRWLIAEEEIERVRTLTTEGGDLLAPRPNKRRFLPPPRDADQLPLF</sequence>
<evidence type="ECO:0000313" key="4">
    <source>
        <dbReference type="Proteomes" id="UP001597114"/>
    </source>
</evidence>
<dbReference type="Pfam" id="PF12728">
    <property type="entry name" value="HTH_17"/>
    <property type="match status" value="1"/>
</dbReference>
<dbReference type="RefSeq" id="WP_344725589.1">
    <property type="nucleotide sequence ID" value="NZ_BAAAUS010000034.1"/>
</dbReference>
<keyword evidence="4" id="KW-1185">Reference proteome</keyword>
<reference evidence="4" key="1">
    <citation type="journal article" date="2019" name="Int. J. Syst. Evol. Microbiol.">
        <title>The Global Catalogue of Microorganisms (GCM) 10K type strain sequencing project: providing services to taxonomists for standard genome sequencing and annotation.</title>
        <authorList>
            <consortium name="The Broad Institute Genomics Platform"/>
            <consortium name="The Broad Institute Genome Sequencing Center for Infectious Disease"/>
            <person name="Wu L."/>
            <person name="Ma J."/>
        </authorList>
    </citation>
    <scope>NUCLEOTIDE SEQUENCE [LARGE SCALE GENOMIC DNA]</scope>
    <source>
        <strain evidence="4">CCM 7043</strain>
    </source>
</reference>
<accession>A0ABW4ERY3</accession>
<gene>
    <name evidence="3" type="ORF">ACFSJD_04345</name>
</gene>
<dbReference type="Proteomes" id="UP001597114">
    <property type="component" value="Unassembled WGS sequence"/>
</dbReference>